<comment type="function">
    <text evidence="13">Component of the coat protein complex II (COPII) which promotes the formation of transport vesicles from the endoplasmic reticulum (ER). The coat has two main functions, the physical deformation of the endoplasmic reticulum membrane into vesicles and the selection of cargo molecules.</text>
</comment>
<dbReference type="InterPro" id="IPR015943">
    <property type="entry name" value="WD40/YVTN_repeat-like_dom_sf"/>
</dbReference>
<comment type="subcellular location">
    <subcellularLocation>
        <location evidence="1">Cytoplasmic vesicle membrane</location>
        <topology evidence="1">Peripheral membrane protein</topology>
        <orientation evidence="1">Cytoplasmic side</orientation>
    </subcellularLocation>
    <subcellularLocation>
        <location evidence="2">Endoplasmic reticulum membrane</location>
        <topology evidence="2">Peripheral membrane protein</topology>
    </subcellularLocation>
</comment>
<keyword evidence="10" id="KW-0653">Protein transport</keyword>
<dbReference type="FunFam" id="1.20.940.10:FF:000001">
    <property type="entry name" value="Protein transport protein Sec31A isoform A"/>
    <property type="match status" value="1"/>
</dbReference>
<dbReference type="PROSITE" id="PS00678">
    <property type="entry name" value="WD_REPEATS_1"/>
    <property type="match status" value="1"/>
</dbReference>
<keyword evidence="4" id="KW-0813">Transport</keyword>
<dbReference type="EMBL" id="JAIZAY010000020">
    <property type="protein sequence ID" value="KAJ8022754.1"/>
    <property type="molecule type" value="Genomic_DNA"/>
</dbReference>
<evidence type="ECO:0000256" key="15">
    <source>
        <dbReference type="ARBA" id="ARBA00041470"/>
    </source>
</evidence>
<comment type="caution">
    <text evidence="19">The sequence shown here is derived from an EMBL/GenBank/DDBJ whole genome shotgun (WGS) entry which is preliminary data.</text>
</comment>
<evidence type="ECO:0000256" key="11">
    <source>
        <dbReference type="ARBA" id="ARBA00023136"/>
    </source>
</evidence>
<evidence type="ECO:0000256" key="17">
    <source>
        <dbReference type="PROSITE-ProRule" id="PRU00221"/>
    </source>
</evidence>
<keyword evidence="5" id="KW-0963">Cytoplasm</keyword>
<dbReference type="SMART" id="SM00320">
    <property type="entry name" value="WD40"/>
    <property type="match status" value="6"/>
</dbReference>
<feature type="region of interest" description="Disordered" evidence="18">
    <location>
        <begin position="1050"/>
        <end position="1072"/>
    </location>
</feature>
<evidence type="ECO:0000313" key="19">
    <source>
        <dbReference type="EMBL" id="KAJ8022754.1"/>
    </source>
</evidence>
<evidence type="ECO:0000256" key="7">
    <source>
        <dbReference type="ARBA" id="ARBA00022737"/>
    </source>
</evidence>
<feature type="compositionally biased region" description="Polar residues" evidence="18">
    <location>
        <begin position="852"/>
        <end position="862"/>
    </location>
</feature>
<feature type="repeat" description="WD" evidence="17">
    <location>
        <begin position="117"/>
        <end position="159"/>
    </location>
</feature>
<feature type="compositionally biased region" description="Polar residues" evidence="18">
    <location>
        <begin position="1092"/>
        <end position="1102"/>
    </location>
</feature>
<dbReference type="SUPFAM" id="SSF50978">
    <property type="entry name" value="WD40 repeat-like"/>
    <property type="match status" value="1"/>
</dbReference>
<organism evidence="19 20">
    <name type="scientific">Holothuria leucospilota</name>
    <name type="common">Black long sea cucumber</name>
    <name type="synonym">Mertensiothuria leucospilota</name>
    <dbReference type="NCBI Taxonomy" id="206669"/>
    <lineage>
        <taxon>Eukaryota</taxon>
        <taxon>Metazoa</taxon>
        <taxon>Echinodermata</taxon>
        <taxon>Eleutherozoa</taxon>
        <taxon>Echinozoa</taxon>
        <taxon>Holothuroidea</taxon>
        <taxon>Aspidochirotacea</taxon>
        <taxon>Aspidochirotida</taxon>
        <taxon>Holothuriidae</taxon>
        <taxon>Holothuria</taxon>
    </lineage>
</organism>
<evidence type="ECO:0000256" key="9">
    <source>
        <dbReference type="ARBA" id="ARBA00022892"/>
    </source>
</evidence>
<comment type="similarity">
    <text evidence="3">Belongs to the WD repeat SEC31 family.</text>
</comment>
<keyword evidence="6 17" id="KW-0853">WD repeat</keyword>
<evidence type="ECO:0000256" key="10">
    <source>
        <dbReference type="ARBA" id="ARBA00022927"/>
    </source>
</evidence>
<evidence type="ECO:0000256" key="5">
    <source>
        <dbReference type="ARBA" id="ARBA00022490"/>
    </source>
</evidence>
<dbReference type="Gene3D" id="1.25.40.1030">
    <property type="match status" value="1"/>
</dbReference>
<keyword evidence="7" id="KW-0677">Repeat</keyword>
<gene>
    <name evidence="19" type="ORF">HOLleu_37740</name>
</gene>
<dbReference type="OrthoDB" id="542917at2759"/>
<dbReference type="AlphaFoldDB" id="A0A9Q0YLC2"/>
<evidence type="ECO:0000313" key="20">
    <source>
        <dbReference type="Proteomes" id="UP001152320"/>
    </source>
</evidence>
<keyword evidence="8" id="KW-0256">Endoplasmic reticulum</keyword>
<dbReference type="GO" id="GO:0030127">
    <property type="term" value="C:COPII vesicle coat"/>
    <property type="evidence" value="ECO:0007669"/>
    <property type="project" value="TreeGrafter"/>
</dbReference>
<evidence type="ECO:0000256" key="16">
    <source>
        <dbReference type="ARBA" id="ARBA00043112"/>
    </source>
</evidence>
<evidence type="ECO:0000256" key="2">
    <source>
        <dbReference type="ARBA" id="ARBA00004406"/>
    </source>
</evidence>
<dbReference type="GO" id="GO:0070971">
    <property type="term" value="C:endoplasmic reticulum exit site"/>
    <property type="evidence" value="ECO:0007669"/>
    <property type="project" value="TreeGrafter"/>
</dbReference>
<evidence type="ECO:0000256" key="6">
    <source>
        <dbReference type="ARBA" id="ARBA00022574"/>
    </source>
</evidence>
<feature type="region of interest" description="Disordered" evidence="18">
    <location>
        <begin position="839"/>
        <end position="862"/>
    </location>
</feature>
<dbReference type="Proteomes" id="UP001152320">
    <property type="component" value="Chromosome 20"/>
</dbReference>
<evidence type="ECO:0000256" key="18">
    <source>
        <dbReference type="SAM" id="MobiDB-lite"/>
    </source>
</evidence>
<keyword evidence="9" id="KW-0931">ER-Golgi transport</keyword>
<feature type="region of interest" description="Disordered" evidence="18">
    <location>
        <begin position="879"/>
        <end position="908"/>
    </location>
</feature>
<feature type="region of interest" description="Disordered" evidence="18">
    <location>
        <begin position="1092"/>
        <end position="1124"/>
    </location>
</feature>
<dbReference type="GO" id="GO:0090110">
    <property type="term" value="P:COPII-coated vesicle cargo loading"/>
    <property type="evidence" value="ECO:0007669"/>
    <property type="project" value="TreeGrafter"/>
</dbReference>
<evidence type="ECO:0000256" key="12">
    <source>
        <dbReference type="ARBA" id="ARBA00023329"/>
    </source>
</evidence>
<dbReference type="Pfam" id="PF00400">
    <property type="entry name" value="WD40"/>
    <property type="match status" value="2"/>
</dbReference>
<dbReference type="GO" id="GO:0005198">
    <property type="term" value="F:structural molecule activity"/>
    <property type="evidence" value="ECO:0007669"/>
    <property type="project" value="TreeGrafter"/>
</dbReference>
<dbReference type="PANTHER" id="PTHR13923">
    <property type="entry name" value="SEC31-RELATED PROTEIN"/>
    <property type="match status" value="1"/>
</dbReference>
<evidence type="ECO:0000256" key="1">
    <source>
        <dbReference type="ARBA" id="ARBA00004180"/>
    </source>
</evidence>
<keyword evidence="20" id="KW-1185">Reference proteome</keyword>
<sequence length="1231" mass="133496">MKVKEVACTANIAWSPAEQHPIYIAAGTAAQQLDATFSTTAALDIYALSMEQPGLEMEKKASVTTQHRFYKLVWGNHGMSDSSLANGIIAGGTDNGSVYLYDVAKALEGQEAFIAKTEQHTGSVKALDVNPFQGNLLASGASDSEIFIWDLNNPSSPMTPGAKSQPPDEISCVAWNRQVQHILASTSPGGRCVVWDLKKNEPIIKVTDNSSRIRCKAVAWHPEVATQMLLASEDDHMPVIQVWDLRFATSPLKVLENHQRGVLSVNWCQQDPDLLLSCGKDNRILVWNPNSAVPNGEVLYELPTTTQWSFDVQWCPRNPCLIANSSFDGHISIYSLMGGGSPVQDQQDQQVSQLASSFPGMEPMPVPQTQAKSQVLAKPVLLKKPPKWLKRPTGASFGFGGKLVSFQQNKAPASQQQVQRSSVYLSQVVTEPELVSRSKSLEEALSQNKFAEFCDAKVSKAANNEEAEMWKFLKVNFEQEPRKHVIALLGYDTHDLARKVAVATGANMGLTNGVGEDTGVDATELAERMQQLSSGTTEPEARLGSGSKTPNDNGEADGAAAFDAIAAAGTVEVENQAEEEPDSGTTSPLIISREADTDGLISQSLLTGNFEAAVEMCLHDNRLADAILLAIAGGPELLAKTQRKYFKKTKSNVSRLISSVVTKDLGDIVKSCEIENWKEALTALLTYSTAKEFSSLCDTLAQRLETEKGGTLSREACLCYICSGNVDRLVACWSKLNQGDLSPLSLQDIVEKVMILKKSVELKTGEASGGPSPNLAQKMSDYAQLLAAQGSLTTAVNYLNNSQDQQIVDLKNRLQIALNGTGQVVKPQVVKTTYQQTPTNLQQHQRHPQHVYTPSSTHTVSSSQYFNPNMSYEPYVTSQHNPLGSQTQPMKQTAPSQPSIPAQRSKPGMGRYPAYPSAGINQYYAQEAPNQIQSYQQPYSQNVGAYPQVDASSTAGTPSYYNPGVYKTQAVDQTAQPGAQVAQPPASYTPTPVVPAYQRTAKKGWNEPPVIKQKEKTQSQYVAPAPITAPIVGAPVEEYPSAAPVGGYQGGQQVGGYHQPPGQQRQTPTQVAPDPYMGMAYTNPTGYNAAATNAISGNSAPVNTKPEASQPPPEPEKPKPPIPTEHQVLCDIFDALAKRCMDRSGNNAQTKRKLDDVNRKLGILYDRLREGRVSAMICQGLHQIVAAIQAYDYHEGIRIHTQLVSSGNFSEISAFMPGLKVLLQVANQLKV</sequence>
<evidence type="ECO:0000256" key="14">
    <source>
        <dbReference type="ARBA" id="ARBA00039468"/>
    </source>
</evidence>
<evidence type="ECO:0000256" key="4">
    <source>
        <dbReference type="ARBA" id="ARBA00022448"/>
    </source>
</evidence>
<evidence type="ECO:0000256" key="8">
    <source>
        <dbReference type="ARBA" id="ARBA00022824"/>
    </source>
</evidence>
<name>A0A9Q0YLC2_HOLLE</name>
<dbReference type="InterPro" id="IPR001680">
    <property type="entry name" value="WD40_rpt"/>
</dbReference>
<feature type="repeat" description="WD" evidence="17">
    <location>
        <begin position="255"/>
        <end position="288"/>
    </location>
</feature>
<dbReference type="PROSITE" id="PS50082">
    <property type="entry name" value="WD_REPEATS_2"/>
    <property type="match status" value="2"/>
</dbReference>
<dbReference type="InterPro" id="IPR019775">
    <property type="entry name" value="WD40_repeat_CS"/>
</dbReference>
<feature type="compositionally biased region" description="Polar residues" evidence="18">
    <location>
        <begin position="879"/>
        <end position="902"/>
    </location>
</feature>
<proteinExistence type="inferred from homology"/>
<keyword evidence="11" id="KW-0472">Membrane</keyword>
<reference evidence="19" key="1">
    <citation type="submission" date="2021-10" db="EMBL/GenBank/DDBJ databases">
        <title>Tropical sea cucumber genome reveals ecological adaptation and Cuvierian tubules defense mechanism.</title>
        <authorList>
            <person name="Chen T."/>
        </authorList>
    </citation>
    <scope>NUCLEOTIDE SEQUENCE</scope>
    <source>
        <strain evidence="19">Nanhai2018</strain>
        <tissue evidence="19">Muscle</tissue>
    </source>
</reference>
<accession>A0A9Q0YLC2</accession>
<feature type="region of interest" description="Disordered" evidence="18">
    <location>
        <begin position="530"/>
        <end position="557"/>
    </location>
</feature>
<keyword evidence="12" id="KW-0968">Cytoplasmic vesicle</keyword>
<dbReference type="InterPro" id="IPR040251">
    <property type="entry name" value="SEC31-like"/>
</dbReference>
<dbReference type="GO" id="GO:0007029">
    <property type="term" value="P:endoplasmic reticulum organization"/>
    <property type="evidence" value="ECO:0007669"/>
    <property type="project" value="TreeGrafter"/>
</dbReference>
<dbReference type="InterPro" id="IPR036322">
    <property type="entry name" value="WD40_repeat_dom_sf"/>
</dbReference>
<protein>
    <recommendedName>
        <fullName evidence="14">Protein transport protein Sec31A</fullName>
    </recommendedName>
    <alternativeName>
        <fullName evidence="16">SEC31-like protein 1</fullName>
    </alternativeName>
    <alternativeName>
        <fullName evidence="15">SEC31-related protein A</fullName>
    </alternativeName>
</protein>
<dbReference type="GO" id="GO:0015031">
    <property type="term" value="P:protein transport"/>
    <property type="evidence" value="ECO:0007669"/>
    <property type="project" value="UniProtKB-KW"/>
</dbReference>
<dbReference type="PANTHER" id="PTHR13923:SF11">
    <property type="entry name" value="SECRETORY 31, ISOFORM D"/>
    <property type="match status" value="1"/>
</dbReference>
<feature type="compositionally biased region" description="Low complexity" evidence="18">
    <location>
        <begin position="1055"/>
        <end position="1070"/>
    </location>
</feature>
<evidence type="ECO:0000256" key="3">
    <source>
        <dbReference type="ARBA" id="ARBA00009358"/>
    </source>
</evidence>
<dbReference type="PROSITE" id="PS50294">
    <property type="entry name" value="WD_REPEATS_REGION"/>
    <property type="match status" value="1"/>
</dbReference>
<dbReference type="Gene3D" id="2.130.10.10">
    <property type="entry name" value="YVTN repeat-like/Quinoprotein amine dehydrogenase"/>
    <property type="match status" value="1"/>
</dbReference>
<dbReference type="GO" id="GO:0005789">
    <property type="term" value="C:endoplasmic reticulum membrane"/>
    <property type="evidence" value="ECO:0007669"/>
    <property type="project" value="UniProtKB-SubCell"/>
</dbReference>
<evidence type="ECO:0000256" key="13">
    <source>
        <dbReference type="ARBA" id="ARBA00025471"/>
    </source>
</evidence>
<dbReference type="FunFam" id="2.130.10.10:FF:000009">
    <property type="entry name" value="Protein transport protein Sec31A isoform A"/>
    <property type="match status" value="1"/>
</dbReference>
<dbReference type="Gene3D" id="1.20.940.10">
    <property type="entry name" value="Functional domain of the splicing factor Prp18"/>
    <property type="match status" value="1"/>
</dbReference>